<dbReference type="PANTHER" id="PTHR11228:SF7">
    <property type="entry name" value="PQQA PEPTIDE CYCLASE"/>
    <property type="match status" value="1"/>
</dbReference>
<dbReference type="InterPro" id="IPR007197">
    <property type="entry name" value="rSAM"/>
</dbReference>
<evidence type="ECO:0000256" key="5">
    <source>
        <dbReference type="ARBA" id="ARBA00023014"/>
    </source>
</evidence>
<dbReference type="RefSeq" id="WP_169642170.1">
    <property type="nucleotide sequence ID" value="NZ_CP048788.1"/>
</dbReference>
<dbReference type="Gene3D" id="3.20.20.70">
    <property type="entry name" value="Aldolase class I"/>
    <property type="match status" value="2"/>
</dbReference>
<evidence type="ECO:0000313" key="8">
    <source>
        <dbReference type="EMBL" id="QJF52953.1"/>
    </source>
</evidence>
<dbReference type="GO" id="GO:0046872">
    <property type="term" value="F:metal ion binding"/>
    <property type="evidence" value="ECO:0007669"/>
    <property type="project" value="UniProtKB-KW"/>
</dbReference>
<dbReference type="SFLD" id="SFLDG01067">
    <property type="entry name" value="SPASM/twitch_domain_containing"/>
    <property type="match status" value="1"/>
</dbReference>
<dbReference type="SUPFAM" id="SSF102114">
    <property type="entry name" value="Radical SAM enzymes"/>
    <property type="match status" value="1"/>
</dbReference>
<dbReference type="Proteomes" id="UP000503308">
    <property type="component" value="Chromosome"/>
</dbReference>
<dbReference type="EMBL" id="CP048788">
    <property type="protein sequence ID" value="QJF52953.1"/>
    <property type="molecule type" value="Genomic_DNA"/>
</dbReference>
<evidence type="ECO:0000313" key="9">
    <source>
        <dbReference type="Proteomes" id="UP000503308"/>
    </source>
</evidence>
<dbReference type="Pfam" id="PF04055">
    <property type="entry name" value="Radical_SAM"/>
    <property type="match status" value="1"/>
</dbReference>
<feature type="region of interest" description="Disordered" evidence="6">
    <location>
        <begin position="1"/>
        <end position="21"/>
    </location>
</feature>
<keyword evidence="9" id="KW-1185">Reference proteome</keyword>
<evidence type="ECO:0000256" key="2">
    <source>
        <dbReference type="ARBA" id="ARBA00022691"/>
    </source>
</evidence>
<proteinExistence type="predicted"/>
<keyword evidence="5" id="KW-0411">Iron-sulfur</keyword>
<keyword evidence="4" id="KW-0408">Iron</keyword>
<evidence type="ECO:0000256" key="1">
    <source>
        <dbReference type="ARBA" id="ARBA00001966"/>
    </source>
</evidence>
<reference evidence="8 9" key="1">
    <citation type="submission" date="2020-02" db="EMBL/GenBank/DDBJ databases">
        <title>Genome sequence of Roseobacter ponti.</title>
        <authorList>
            <person name="Hollensteiner J."/>
            <person name="Schneider D."/>
            <person name="Poehlein A."/>
            <person name="Daniel R."/>
        </authorList>
    </citation>
    <scope>NUCLEOTIDE SEQUENCE [LARGE SCALE GENOMIC DNA]</scope>
    <source>
        <strain evidence="8 9">DSM 106830</strain>
    </source>
</reference>
<dbReference type="GO" id="GO:0051536">
    <property type="term" value="F:iron-sulfur cluster binding"/>
    <property type="evidence" value="ECO:0007669"/>
    <property type="project" value="UniProtKB-KW"/>
</dbReference>
<sequence>MQSAHQDGDPLRTGQDDRQPAMLEWLAEQDKTYLRRRRLGDGPEKNAIDFVRELLKELDAGHSDADKKALVAHAVKNRTEIPAVLLVVAGWVSLRLKRWSDTKMLARELVGRDHHDLLAQRLIDAAEEKSADLETETDRWLKTRMCNAPFREMESRTTGQVHFCCSAWQPVPIGRLDAPKPDGFWNSERAREIRRSVLDGDFTHCSRWHCPSIAGRRLPERATGTPAPALRAEKGPQRVILSHDRSCNISCPSCRTGLISLPHKETTKLNDIFEEHLLPIVRNARHIKVTGSGDPFGSRHFRHILQRLTRTKSPTRRIQLHTNGLLLNERAWTDLNLRDNVSSVWISIDAAEPETYSVLRRGGDFDTLVKNLRFLGDLNTRGEIDTLRLDFVVQQANYLQMPAFVDLAREVGADGVYFLRLRNWGHVAAEVFRNQDVCSPDHAEHDRLLNVLSDDRFVSDAVELGSMSRLVSQARQSVGRR</sequence>
<dbReference type="InterPro" id="IPR013785">
    <property type="entry name" value="Aldolase_TIM"/>
</dbReference>
<comment type="cofactor">
    <cofactor evidence="1">
        <name>[4Fe-4S] cluster</name>
        <dbReference type="ChEBI" id="CHEBI:49883"/>
    </cofactor>
</comment>
<evidence type="ECO:0000259" key="7">
    <source>
        <dbReference type="Pfam" id="PF04055"/>
    </source>
</evidence>
<gene>
    <name evidence="8" type="ORF">G3256_18120</name>
</gene>
<organism evidence="8 9">
    <name type="scientific">Roseobacter ponti</name>
    <dbReference type="NCBI Taxonomy" id="1891787"/>
    <lineage>
        <taxon>Bacteria</taxon>
        <taxon>Pseudomonadati</taxon>
        <taxon>Pseudomonadota</taxon>
        <taxon>Alphaproteobacteria</taxon>
        <taxon>Rhodobacterales</taxon>
        <taxon>Roseobacteraceae</taxon>
        <taxon>Roseobacter</taxon>
    </lineage>
</organism>
<dbReference type="InterPro" id="IPR050377">
    <property type="entry name" value="Radical_SAM_PqqE_MftC-like"/>
</dbReference>
<protein>
    <submittedName>
        <fullName evidence="8">Radical SAM protein</fullName>
    </submittedName>
</protein>
<keyword evidence="2" id="KW-0949">S-adenosyl-L-methionine</keyword>
<evidence type="ECO:0000256" key="3">
    <source>
        <dbReference type="ARBA" id="ARBA00022723"/>
    </source>
</evidence>
<dbReference type="CDD" id="cd01335">
    <property type="entry name" value="Radical_SAM"/>
    <property type="match status" value="1"/>
</dbReference>
<feature type="compositionally biased region" description="Basic and acidic residues" evidence="6">
    <location>
        <begin position="1"/>
        <end position="19"/>
    </location>
</feature>
<dbReference type="PANTHER" id="PTHR11228">
    <property type="entry name" value="RADICAL SAM DOMAIN PROTEIN"/>
    <property type="match status" value="1"/>
</dbReference>
<name>A0A858SZ78_9RHOB</name>
<feature type="domain" description="Radical SAM core" evidence="7">
    <location>
        <begin position="245"/>
        <end position="379"/>
    </location>
</feature>
<dbReference type="SFLD" id="SFLDS00029">
    <property type="entry name" value="Radical_SAM"/>
    <property type="match status" value="1"/>
</dbReference>
<keyword evidence="3" id="KW-0479">Metal-binding</keyword>
<evidence type="ECO:0000256" key="4">
    <source>
        <dbReference type="ARBA" id="ARBA00023004"/>
    </source>
</evidence>
<dbReference type="AlphaFoldDB" id="A0A858SZ78"/>
<dbReference type="InterPro" id="IPR058240">
    <property type="entry name" value="rSAM_sf"/>
</dbReference>
<evidence type="ECO:0000256" key="6">
    <source>
        <dbReference type="SAM" id="MobiDB-lite"/>
    </source>
</evidence>
<dbReference type="GO" id="GO:0003824">
    <property type="term" value="F:catalytic activity"/>
    <property type="evidence" value="ECO:0007669"/>
    <property type="project" value="InterPro"/>
</dbReference>
<dbReference type="CDD" id="cd21109">
    <property type="entry name" value="SPASM"/>
    <property type="match status" value="1"/>
</dbReference>
<dbReference type="KEGG" id="rpon:G3256_18120"/>
<accession>A0A858SZ78</accession>